<name>A0A1F5NNI7_9BACT</name>
<sequence>MIHVISIGGSLIVPDKLNTRFIKEFKRVILKAAAGGDKFLIIPGGGQTCRSYQDAARSISNPTNEDLDWIGIKTNHLHSYFLRAVFGKDASPEVIGLDGRVGQLKKAISICVGGLEPGGTSDSTAVKFAEKFRARTIVNLTNVAGVYDKDPRKFRNARLIREMSWADLRKQFGSVKTPGRHMPFDSLTASTAARLRLKVVTMDGRNLKNFQNFLAGKSFKGTVIQ</sequence>
<accession>A0A1F5NNI7</accession>
<feature type="domain" description="Aspartate/glutamate/uridylate kinase" evidence="1">
    <location>
        <begin position="1"/>
        <end position="176"/>
    </location>
</feature>
<dbReference type="NCBIfam" id="TIGR02076">
    <property type="entry name" value="pyrH_arch"/>
    <property type="match status" value="1"/>
</dbReference>
<dbReference type="EMBL" id="MFEK01000006">
    <property type="protein sequence ID" value="OGE79198.1"/>
    <property type="molecule type" value="Genomic_DNA"/>
</dbReference>
<dbReference type="GO" id="GO:0006221">
    <property type="term" value="P:pyrimidine nucleotide biosynthetic process"/>
    <property type="evidence" value="ECO:0007669"/>
    <property type="project" value="InterPro"/>
</dbReference>
<proteinExistence type="predicted"/>
<dbReference type="AlphaFoldDB" id="A0A1F5NNI7"/>
<dbReference type="InterPro" id="IPR036393">
    <property type="entry name" value="AceGlu_kinase-like_sf"/>
</dbReference>
<dbReference type="InterPro" id="IPR011818">
    <property type="entry name" value="Uridylate_kinase_arch/spir"/>
</dbReference>
<evidence type="ECO:0000259" key="1">
    <source>
        <dbReference type="Pfam" id="PF00696"/>
    </source>
</evidence>
<evidence type="ECO:0000313" key="2">
    <source>
        <dbReference type="EMBL" id="OGE79198.1"/>
    </source>
</evidence>
<evidence type="ECO:0000313" key="3">
    <source>
        <dbReference type="Proteomes" id="UP000176864"/>
    </source>
</evidence>
<gene>
    <name evidence="2" type="ORF">A2751_04360</name>
</gene>
<dbReference type="Proteomes" id="UP000176864">
    <property type="component" value="Unassembled WGS sequence"/>
</dbReference>
<dbReference type="Pfam" id="PF00696">
    <property type="entry name" value="AA_kinase"/>
    <property type="match status" value="1"/>
</dbReference>
<dbReference type="SUPFAM" id="SSF53633">
    <property type="entry name" value="Carbamate kinase-like"/>
    <property type="match status" value="1"/>
</dbReference>
<reference evidence="2 3" key="1">
    <citation type="journal article" date="2016" name="Nat. Commun.">
        <title>Thousands of microbial genomes shed light on interconnected biogeochemical processes in an aquifer system.</title>
        <authorList>
            <person name="Anantharaman K."/>
            <person name="Brown C.T."/>
            <person name="Hug L.A."/>
            <person name="Sharon I."/>
            <person name="Castelle C.J."/>
            <person name="Probst A.J."/>
            <person name="Thomas B.C."/>
            <person name="Singh A."/>
            <person name="Wilkins M.J."/>
            <person name="Karaoz U."/>
            <person name="Brodie E.L."/>
            <person name="Williams K.H."/>
            <person name="Hubbard S.S."/>
            <person name="Banfield J.F."/>
        </authorList>
    </citation>
    <scope>NUCLEOTIDE SEQUENCE [LARGE SCALE GENOMIC DNA]</scope>
</reference>
<dbReference type="GO" id="GO:0033862">
    <property type="term" value="F:UMP kinase activity"/>
    <property type="evidence" value="ECO:0007669"/>
    <property type="project" value="InterPro"/>
</dbReference>
<dbReference type="Gene3D" id="3.40.1160.10">
    <property type="entry name" value="Acetylglutamate kinase-like"/>
    <property type="match status" value="1"/>
</dbReference>
<dbReference type="InterPro" id="IPR001048">
    <property type="entry name" value="Asp/Glu/Uridylate_kinase"/>
</dbReference>
<dbReference type="STRING" id="1817824.A2751_04360"/>
<protein>
    <recommendedName>
        <fullName evidence="1">Aspartate/glutamate/uridylate kinase domain-containing protein</fullName>
    </recommendedName>
</protein>
<comment type="caution">
    <text evidence="2">The sequence shown here is derived from an EMBL/GenBank/DDBJ whole genome shotgun (WGS) entry which is preliminary data.</text>
</comment>
<organism evidence="2 3">
    <name type="scientific">Candidatus Doudnabacteria bacterium RIFCSPHIGHO2_01_FULL_46_14</name>
    <dbReference type="NCBI Taxonomy" id="1817824"/>
    <lineage>
        <taxon>Bacteria</taxon>
        <taxon>Candidatus Doudnaibacteriota</taxon>
    </lineage>
</organism>